<dbReference type="InterPro" id="IPR029001">
    <property type="entry name" value="ITPase-like_fam"/>
</dbReference>
<evidence type="ECO:0000256" key="4">
    <source>
        <dbReference type="HAMAP-Rule" id="MF_00528"/>
    </source>
</evidence>
<dbReference type="GO" id="GO:0005737">
    <property type="term" value="C:cytoplasm"/>
    <property type="evidence" value="ECO:0007669"/>
    <property type="project" value="UniProtKB-SubCell"/>
</dbReference>
<reference evidence="5 6" key="1">
    <citation type="submission" date="2014-06" db="EMBL/GenBank/DDBJ databases">
        <title>Whole Genome Sequences of Three Symbiotic Endozoicomonas Bacteria.</title>
        <authorList>
            <person name="Neave M.J."/>
            <person name="Apprill A."/>
            <person name="Voolstra C.R."/>
        </authorList>
    </citation>
    <scope>NUCLEOTIDE SEQUENCE [LARGE SCALE GENOMIC DNA]</scope>
    <source>
        <strain evidence="5 6">DSM 25634</strain>
    </source>
</reference>
<evidence type="ECO:0000313" key="5">
    <source>
        <dbReference type="EMBL" id="KEQ18799.1"/>
    </source>
</evidence>
<accession>A0A081NK26</accession>
<keyword evidence="3 4" id="KW-0546">Nucleotide metabolism</keyword>
<dbReference type="Proteomes" id="UP000028073">
    <property type="component" value="Unassembled WGS sequence"/>
</dbReference>
<dbReference type="STRING" id="1137799.GZ78_01550"/>
<sequence length="200" mass="21733">MIYLASQSPRRKELLQQIGVAFQQIHSEIDETPWPDEAPEAYVTRMAEEKARAGWHQLALDRLPPKPVLAADTSVILGMKILGKPKNEQQACDMLLSLSGNSHEVFTAVAVTDGIDLSVKVSRTIVQMIAFDRKVAEAYVATGEPMDKAGSYGIQGKGAILVENMTGSYTGVVGLPVKETADLLQNLGINPWPPSQCETD</sequence>
<comment type="function">
    <text evidence="4">Nucleoside triphosphate pyrophosphatase that hydrolyzes dTTP and UTP. May have a dual role in cell division arrest and in preventing the incorporation of modified nucleotides into cellular nucleic acids.</text>
</comment>
<feature type="site" description="Important for substrate specificity" evidence="4">
    <location>
        <position position="155"/>
    </location>
</feature>
<evidence type="ECO:0000256" key="3">
    <source>
        <dbReference type="ARBA" id="ARBA00023080"/>
    </source>
</evidence>
<dbReference type="GO" id="GO:0036218">
    <property type="term" value="F:dTTP diphosphatase activity"/>
    <property type="evidence" value="ECO:0007669"/>
    <property type="project" value="RHEA"/>
</dbReference>
<dbReference type="Pfam" id="PF02545">
    <property type="entry name" value="Maf"/>
    <property type="match status" value="1"/>
</dbReference>
<comment type="caution">
    <text evidence="5">The sequence shown here is derived from an EMBL/GenBank/DDBJ whole genome shotgun (WGS) entry which is preliminary data.</text>
</comment>
<dbReference type="SUPFAM" id="SSF52972">
    <property type="entry name" value="ITPase-like"/>
    <property type="match status" value="1"/>
</dbReference>
<name>A0A081NK26_9GAMM</name>
<comment type="catalytic activity">
    <reaction evidence="4">
        <text>dTTP + H2O = dTMP + diphosphate + H(+)</text>
        <dbReference type="Rhea" id="RHEA:28534"/>
        <dbReference type="ChEBI" id="CHEBI:15377"/>
        <dbReference type="ChEBI" id="CHEBI:15378"/>
        <dbReference type="ChEBI" id="CHEBI:33019"/>
        <dbReference type="ChEBI" id="CHEBI:37568"/>
        <dbReference type="ChEBI" id="CHEBI:63528"/>
        <dbReference type="EC" id="3.6.1.9"/>
    </reaction>
</comment>
<gene>
    <name evidence="5" type="ORF">GZ78_01550</name>
</gene>
<evidence type="ECO:0000256" key="1">
    <source>
        <dbReference type="ARBA" id="ARBA00001968"/>
    </source>
</evidence>
<feature type="site" description="Important for substrate specificity" evidence="4">
    <location>
        <position position="10"/>
    </location>
</feature>
<comment type="catalytic activity">
    <reaction evidence="4">
        <text>UTP + H2O = UMP + diphosphate + H(+)</text>
        <dbReference type="Rhea" id="RHEA:29395"/>
        <dbReference type="ChEBI" id="CHEBI:15377"/>
        <dbReference type="ChEBI" id="CHEBI:15378"/>
        <dbReference type="ChEBI" id="CHEBI:33019"/>
        <dbReference type="ChEBI" id="CHEBI:46398"/>
        <dbReference type="ChEBI" id="CHEBI:57865"/>
        <dbReference type="EC" id="3.6.1.9"/>
    </reaction>
</comment>
<dbReference type="PANTHER" id="PTHR43213:SF5">
    <property type="entry name" value="BIFUNCTIONAL DTTP_UTP PYROPHOSPHATASE_METHYLTRANSFERASE PROTEIN-RELATED"/>
    <property type="match status" value="1"/>
</dbReference>
<protein>
    <recommendedName>
        <fullName evidence="4">dTTP/UTP pyrophosphatase</fullName>
        <shortName evidence="4">dTTPase/UTPase</shortName>
        <ecNumber evidence="4">3.6.1.9</ecNumber>
    </recommendedName>
    <alternativeName>
        <fullName evidence="4">Nucleoside triphosphate pyrophosphatase</fullName>
    </alternativeName>
    <alternativeName>
        <fullName evidence="4">Nucleotide pyrophosphatase</fullName>
        <shortName evidence="4">Nucleotide PPase</shortName>
    </alternativeName>
</protein>
<evidence type="ECO:0000313" key="6">
    <source>
        <dbReference type="Proteomes" id="UP000028073"/>
    </source>
</evidence>
<feature type="site" description="Important for substrate specificity" evidence="4">
    <location>
        <position position="73"/>
    </location>
</feature>
<dbReference type="NCBIfam" id="TIGR00172">
    <property type="entry name" value="maf"/>
    <property type="match status" value="1"/>
</dbReference>
<dbReference type="HAMAP" id="MF_00528">
    <property type="entry name" value="Maf"/>
    <property type="match status" value="1"/>
</dbReference>
<dbReference type="PANTHER" id="PTHR43213">
    <property type="entry name" value="BIFUNCTIONAL DTTP/UTP PYROPHOSPHATASE/METHYLTRANSFERASE PROTEIN-RELATED"/>
    <property type="match status" value="1"/>
</dbReference>
<dbReference type="PIRSF" id="PIRSF006305">
    <property type="entry name" value="Maf"/>
    <property type="match status" value="1"/>
</dbReference>
<proteinExistence type="inferred from homology"/>
<dbReference type="RefSeq" id="WP_034832176.1">
    <property type="nucleotide sequence ID" value="NZ_JOKH01000001.1"/>
</dbReference>
<keyword evidence="6" id="KW-1185">Reference proteome</keyword>
<dbReference type="EMBL" id="JOKH01000001">
    <property type="protein sequence ID" value="KEQ18799.1"/>
    <property type="molecule type" value="Genomic_DNA"/>
</dbReference>
<comment type="cofactor">
    <cofactor evidence="1 4">
        <name>a divalent metal cation</name>
        <dbReference type="ChEBI" id="CHEBI:60240"/>
    </cofactor>
</comment>
<organism evidence="5 6">
    <name type="scientific">Endozoicomonas numazuensis</name>
    <dbReference type="NCBI Taxonomy" id="1137799"/>
    <lineage>
        <taxon>Bacteria</taxon>
        <taxon>Pseudomonadati</taxon>
        <taxon>Pseudomonadota</taxon>
        <taxon>Gammaproteobacteria</taxon>
        <taxon>Oceanospirillales</taxon>
        <taxon>Endozoicomonadaceae</taxon>
        <taxon>Endozoicomonas</taxon>
    </lineage>
</organism>
<dbReference type="CDD" id="cd00555">
    <property type="entry name" value="Maf"/>
    <property type="match status" value="1"/>
</dbReference>
<dbReference type="eggNOG" id="COG0424">
    <property type="taxonomic scope" value="Bacteria"/>
</dbReference>
<keyword evidence="4" id="KW-0963">Cytoplasm</keyword>
<dbReference type="AlphaFoldDB" id="A0A081NK26"/>
<feature type="active site" description="Proton acceptor" evidence="4">
    <location>
        <position position="72"/>
    </location>
</feature>
<dbReference type="EC" id="3.6.1.9" evidence="4"/>
<evidence type="ECO:0000256" key="2">
    <source>
        <dbReference type="ARBA" id="ARBA00022801"/>
    </source>
</evidence>
<keyword evidence="2 4" id="KW-0378">Hydrolase</keyword>
<dbReference type="Gene3D" id="3.90.950.10">
    <property type="match status" value="1"/>
</dbReference>
<comment type="caution">
    <text evidence="4">Lacks conserved residue(s) required for the propagation of feature annotation.</text>
</comment>
<dbReference type="OrthoDB" id="9807767at2"/>
<comment type="similarity">
    <text evidence="4">Belongs to the Maf family. YhdE subfamily.</text>
</comment>
<dbReference type="GO" id="GO:0009117">
    <property type="term" value="P:nucleotide metabolic process"/>
    <property type="evidence" value="ECO:0007669"/>
    <property type="project" value="UniProtKB-KW"/>
</dbReference>
<comment type="subcellular location">
    <subcellularLocation>
        <location evidence="4">Cytoplasm</location>
    </subcellularLocation>
</comment>
<dbReference type="InterPro" id="IPR003697">
    <property type="entry name" value="Maf-like"/>
</dbReference>
<dbReference type="GO" id="GO:0036221">
    <property type="term" value="F:UTP diphosphatase activity"/>
    <property type="evidence" value="ECO:0007669"/>
    <property type="project" value="RHEA"/>
</dbReference>